<dbReference type="AlphaFoldDB" id="A0AAV5LSV9"/>
<dbReference type="Proteomes" id="UP001054252">
    <property type="component" value="Unassembled WGS sequence"/>
</dbReference>
<gene>
    <name evidence="2" type="ORF">SLEP1_g47633</name>
</gene>
<dbReference type="EMBL" id="BPVZ01000137">
    <property type="protein sequence ID" value="GKV39939.1"/>
    <property type="molecule type" value="Genomic_DNA"/>
</dbReference>
<feature type="transmembrane region" description="Helical" evidence="1">
    <location>
        <begin position="6"/>
        <end position="32"/>
    </location>
</feature>
<accession>A0AAV5LSV9</accession>
<proteinExistence type="predicted"/>
<reference evidence="2 3" key="1">
    <citation type="journal article" date="2021" name="Commun. Biol.">
        <title>The genome of Shorea leprosula (Dipterocarpaceae) highlights the ecological relevance of drought in aseasonal tropical rainforests.</title>
        <authorList>
            <person name="Ng K.K.S."/>
            <person name="Kobayashi M.J."/>
            <person name="Fawcett J.A."/>
            <person name="Hatakeyama M."/>
            <person name="Paape T."/>
            <person name="Ng C.H."/>
            <person name="Ang C.C."/>
            <person name="Tnah L.H."/>
            <person name="Lee C.T."/>
            <person name="Nishiyama T."/>
            <person name="Sese J."/>
            <person name="O'Brien M.J."/>
            <person name="Copetti D."/>
            <person name="Mohd Noor M.I."/>
            <person name="Ong R.C."/>
            <person name="Putra M."/>
            <person name="Sireger I.Z."/>
            <person name="Indrioko S."/>
            <person name="Kosugi Y."/>
            <person name="Izuno A."/>
            <person name="Isagi Y."/>
            <person name="Lee S.L."/>
            <person name="Shimizu K.K."/>
        </authorList>
    </citation>
    <scope>NUCLEOTIDE SEQUENCE [LARGE SCALE GENOMIC DNA]</scope>
    <source>
        <strain evidence="2">214</strain>
    </source>
</reference>
<keyword evidence="3" id="KW-1185">Reference proteome</keyword>
<organism evidence="2 3">
    <name type="scientific">Rubroshorea leprosula</name>
    <dbReference type="NCBI Taxonomy" id="152421"/>
    <lineage>
        <taxon>Eukaryota</taxon>
        <taxon>Viridiplantae</taxon>
        <taxon>Streptophyta</taxon>
        <taxon>Embryophyta</taxon>
        <taxon>Tracheophyta</taxon>
        <taxon>Spermatophyta</taxon>
        <taxon>Magnoliopsida</taxon>
        <taxon>eudicotyledons</taxon>
        <taxon>Gunneridae</taxon>
        <taxon>Pentapetalae</taxon>
        <taxon>rosids</taxon>
        <taxon>malvids</taxon>
        <taxon>Malvales</taxon>
        <taxon>Dipterocarpaceae</taxon>
        <taxon>Rubroshorea</taxon>
    </lineage>
</organism>
<evidence type="ECO:0000256" key="1">
    <source>
        <dbReference type="SAM" id="Phobius"/>
    </source>
</evidence>
<name>A0AAV5LSV9_9ROSI</name>
<evidence type="ECO:0000313" key="3">
    <source>
        <dbReference type="Proteomes" id="UP001054252"/>
    </source>
</evidence>
<keyword evidence="1" id="KW-0812">Transmembrane</keyword>
<keyword evidence="1" id="KW-0472">Membrane</keyword>
<protein>
    <submittedName>
        <fullName evidence="2">Uncharacterized protein</fullName>
    </submittedName>
</protein>
<evidence type="ECO:0000313" key="2">
    <source>
        <dbReference type="EMBL" id="GKV39939.1"/>
    </source>
</evidence>
<comment type="caution">
    <text evidence="2">The sequence shown here is derived from an EMBL/GenBank/DDBJ whole genome shotgun (WGS) entry which is preliminary data.</text>
</comment>
<sequence length="71" mass="7967">MFSTQHAIILLLDNCGTAIISLYIKGVALLCYLCTFQAFKGLKWLESLTNITFCQMLFTGGLFLTEKEVLL</sequence>
<keyword evidence="1" id="KW-1133">Transmembrane helix</keyword>